<evidence type="ECO:0000313" key="11">
    <source>
        <dbReference type="EMBL" id="KJF16919.1"/>
    </source>
</evidence>
<dbReference type="GO" id="GO:0006355">
    <property type="term" value="P:regulation of DNA-templated transcription"/>
    <property type="evidence" value="ECO:0007669"/>
    <property type="project" value="InterPro"/>
</dbReference>
<organism evidence="11 12">
    <name type="scientific">Acidithrix ferrooxidans</name>
    <dbReference type="NCBI Taxonomy" id="1280514"/>
    <lineage>
        <taxon>Bacteria</taxon>
        <taxon>Bacillati</taxon>
        <taxon>Actinomycetota</taxon>
        <taxon>Acidimicrobiia</taxon>
        <taxon>Acidimicrobiales</taxon>
        <taxon>Acidimicrobiaceae</taxon>
        <taxon>Acidithrix</taxon>
    </lineage>
</organism>
<dbReference type="InterPro" id="IPR011006">
    <property type="entry name" value="CheY-like_superfamily"/>
</dbReference>
<dbReference type="SUPFAM" id="SSF52172">
    <property type="entry name" value="CheY-like"/>
    <property type="match status" value="1"/>
</dbReference>
<dbReference type="PANTHER" id="PTHR48111">
    <property type="entry name" value="REGULATOR OF RPOS"/>
    <property type="match status" value="1"/>
</dbReference>
<dbReference type="AlphaFoldDB" id="A0A0D8HGE4"/>
<dbReference type="GO" id="GO:0005829">
    <property type="term" value="C:cytosol"/>
    <property type="evidence" value="ECO:0007669"/>
    <property type="project" value="TreeGrafter"/>
</dbReference>
<keyword evidence="5" id="KW-0804">Transcription</keyword>
<feature type="domain" description="OmpR/PhoB-type" evidence="10">
    <location>
        <begin position="155"/>
        <end position="253"/>
    </location>
</feature>
<reference evidence="11 12" key="1">
    <citation type="submission" date="2015-01" db="EMBL/GenBank/DDBJ databases">
        <title>Draft genome of the acidophilic iron oxidizer Acidithrix ferrooxidans strain Py-F3.</title>
        <authorList>
            <person name="Poehlein A."/>
            <person name="Eisen S."/>
            <person name="Schloemann M."/>
            <person name="Johnson B.D."/>
            <person name="Daniel R."/>
            <person name="Muehling M."/>
        </authorList>
    </citation>
    <scope>NUCLEOTIDE SEQUENCE [LARGE SCALE GENOMIC DNA]</scope>
    <source>
        <strain evidence="11 12">Py-F3</strain>
    </source>
</reference>
<feature type="region of interest" description="Disordered" evidence="8">
    <location>
        <begin position="1"/>
        <end position="29"/>
    </location>
</feature>
<dbReference type="InterPro" id="IPR039420">
    <property type="entry name" value="WalR-like"/>
</dbReference>
<feature type="modified residue" description="4-aspartylphosphate" evidence="6">
    <location>
        <position position="82"/>
    </location>
</feature>
<keyword evidence="3" id="KW-0805">Transcription regulation</keyword>
<evidence type="ECO:0000259" key="10">
    <source>
        <dbReference type="PROSITE" id="PS51755"/>
    </source>
</evidence>
<feature type="compositionally biased region" description="Low complexity" evidence="8">
    <location>
        <begin position="1"/>
        <end position="12"/>
    </location>
</feature>
<name>A0A0D8HGE4_9ACTN</name>
<dbReference type="PANTHER" id="PTHR48111:SF1">
    <property type="entry name" value="TWO-COMPONENT RESPONSE REGULATOR ORR33"/>
    <property type="match status" value="1"/>
</dbReference>
<dbReference type="Pfam" id="PF00072">
    <property type="entry name" value="Response_reg"/>
    <property type="match status" value="1"/>
</dbReference>
<dbReference type="GO" id="GO:0000976">
    <property type="term" value="F:transcription cis-regulatory region binding"/>
    <property type="evidence" value="ECO:0007669"/>
    <property type="project" value="TreeGrafter"/>
</dbReference>
<evidence type="ECO:0000256" key="2">
    <source>
        <dbReference type="ARBA" id="ARBA00023012"/>
    </source>
</evidence>
<dbReference type="GO" id="GO:0000156">
    <property type="term" value="F:phosphorelay response regulator activity"/>
    <property type="evidence" value="ECO:0007669"/>
    <property type="project" value="TreeGrafter"/>
</dbReference>
<dbReference type="SMART" id="SM00862">
    <property type="entry name" value="Trans_reg_C"/>
    <property type="match status" value="1"/>
</dbReference>
<evidence type="ECO:0000256" key="6">
    <source>
        <dbReference type="PROSITE-ProRule" id="PRU00169"/>
    </source>
</evidence>
<dbReference type="CDD" id="cd00383">
    <property type="entry name" value="trans_reg_C"/>
    <property type="match status" value="1"/>
</dbReference>
<dbReference type="PROSITE" id="PS51755">
    <property type="entry name" value="OMPR_PHOB"/>
    <property type="match status" value="1"/>
</dbReference>
<dbReference type="InterPro" id="IPR036388">
    <property type="entry name" value="WH-like_DNA-bd_sf"/>
</dbReference>
<sequence length="260" mass="29086">MSSQDISSQDDSVPLLAYGPQKKGSAGPEGPSRILLIEDDIELASSVSQFLSENNFIVEVKTTLVQAKESLSRFSYDAVILDLMLPDGSGIEICQYVREHYDWTPIIMVTALSTLNDRILGFDAGTDDYLVKPYSLVELAARLKALCRRGLTLRPPMVYFGSLTLDPLSRSLRRNGIEIALTPRELQLLETLIQRAGFVVSRKSLINSIWHESTEVAPNIVDQYMRRLRKKICGVNSDIEIETLHGLGYRLKLITSKNVN</sequence>
<feature type="domain" description="Response regulatory" evidence="9">
    <location>
        <begin position="33"/>
        <end position="147"/>
    </location>
</feature>
<dbReference type="Gene3D" id="3.40.50.2300">
    <property type="match status" value="1"/>
</dbReference>
<evidence type="ECO:0000256" key="8">
    <source>
        <dbReference type="SAM" id="MobiDB-lite"/>
    </source>
</evidence>
<dbReference type="PROSITE" id="PS50110">
    <property type="entry name" value="RESPONSE_REGULATORY"/>
    <property type="match status" value="1"/>
</dbReference>
<evidence type="ECO:0000256" key="3">
    <source>
        <dbReference type="ARBA" id="ARBA00023015"/>
    </source>
</evidence>
<dbReference type="STRING" id="1280514.AXFE_22020"/>
<dbReference type="InterPro" id="IPR001867">
    <property type="entry name" value="OmpR/PhoB-type_DNA-bd"/>
</dbReference>
<evidence type="ECO:0000313" key="12">
    <source>
        <dbReference type="Proteomes" id="UP000032360"/>
    </source>
</evidence>
<protein>
    <submittedName>
        <fullName evidence="11">Transcriptional regulatory protein TcrA</fullName>
    </submittedName>
</protein>
<evidence type="ECO:0000256" key="1">
    <source>
        <dbReference type="ARBA" id="ARBA00022553"/>
    </source>
</evidence>
<dbReference type="Gene3D" id="6.10.250.690">
    <property type="match status" value="1"/>
</dbReference>
<dbReference type="EMBL" id="JXYS01000070">
    <property type="protein sequence ID" value="KJF16919.1"/>
    <property type="molecule type" value="Genomic_DNA"/>
</dbReference>
<evidence type="ECO:0000256" key="4">
    <source>
        <dbReference type="ARBA" id="ARBA00023125"/>
    </source>
</evidence>
<dbReference type="OrthoDB" id="9802426at2"/>
<dbReference type="GO" id="GO:0032993">
    <property type="term" value="C:protein-DNA complex"/>
    <property type="evidence" value="ECO:0007669"/>
    <property type="project" value="TreeGrafter"/>
</dbReference>
<accession>A0A0D8HGE4</accession>
<dbReference type="Pfam" id="PF00486">
    <property type="entry name" value="Trans_reg_C"/>
    <property type="match status" value="1"/>
</dbReference>
<evidence type="ECO:0000256" key="5">
    <source>
        <dbReference type="ARBA" id="ARBA00023163"/>
    </source>
</evidence>
<keyword evidence="12" id="KW-1185">Reference proteome</keyword>
<proteinExistence type="predicted"/>
<keyword evidence="1 6" id="KW-0597">Phosphoprotein</keyword>
<keyword evidence="2" id="KW-0902">Two-component regulatory system</keyword>
<evidence type="ECO:0000256" key="7">
    <source>
        <dbReference type="PROSITE-ProRule" id="PRU01091"/>
    </source>
</evidence>
<dbReference type="Proteomes" id="UP000032360">
    <property type="component" value="Unassembled WGS sequence"/>
</dbReference>
<gene>
    <name evidence="11" type="primary">tcrA3</name>
    <name evidence="11" type="ORF">AXFE_22020</name>
</gene>
<comment type="caution">
    <text evidence="11">The sequence shown here is derived from an EMBL/GenBank/DDBJ whole genome shotgun (WGS) entry which is preliminary data.</text>
</comment>
<dbReference type="Gene3D" id="1.10.10.10">
    <property type="entry name" value="Winged helix-like DNA-binding domain superfamily/Winged helix DNA-binding domain"/>
    <property type="match status" value="1"/>
</dbReference>
<dbReference type="SMART" id="SM00448">
    <property type="entry name" value="REC"/>
    <property type="match status" value="1"/>
</dbReference>
<feature type="DNA-binding region" description="OmpR/PhoB-type" evidence="7">
    <location>
        <begin position="155"/>
        <end position="253"/>
    </location>
</feature>
<evidence type="ECO:0000259" key="9">
    <source>
        <dbReference type="PROSITE" id="PS50110"/>
    </source>
</evidence>
<dbReference type="RefSeq" id="WP_152626030.1">
    <property type="nucleotide sequence ID" value="NZ_JXYS01000070.1"/>
</dbReference>
<dbReference type="InterPro" id="IPR001789">
    <property type="entry name" value="Sig_transdc_resp-reg_receiver"/>
</dbReference>
<keyword evidence="4 7" id="KW-0238">DNA-binding</keyword>